<dbReference type="AlphaFoldDB" id="A0A7W5XPU7"/>
<keyword evidence="4" id="KW-0862">Zinc</keyword>
<reference evidence="6 7" key="1">
    <citation type="submission" date="2020-08" db="EMBL/GenBank/DDBJ databases">
        <title>Sequencing the genomes of 1000 actinobacteria strains.</title>
        <authorList>
            <person name="Klenk H.-P."/>
        </authorList>
    </citation>
    <scope>NUCLEOTIDE SEQUENCE [LARGE SCALE GENOMIC DNA]</scope>
    <source>
        <strain evidence="6 7">DSM 28238</strain>
    </source>
</reference>
<dbReference type="InterPro" id="IPR026591">
    <property type="entry name" value="Sirtuin_cat_small_dom_sf"/>
</dbReference>
<dbReference type="Proteomes" id="UP000547528">
    <property type="component" value="Unassembled WGS sequence"/>
</dbReference>
<dbReference type="PANTHER" id="PTHR11085:SF10">
    <property type="entry name" value="NAD-DEPENDENT PROTEIN DEACYLASE SIRTUIN-5, MITOCHONDRIAL-RELATED"/>
    <property type="match status" value="1"/>
</dbReference>
<keyword evidence="7" id="KW-1185">Reference proteome</keyword>
<dbReference type="Gene3D" id="3.40.50.1220">
    <property type="entry name" value="TPP-binding domain"/>
    <property type="match status" value="1"/>
</dbReference>
<organism evidence="6 7">
    <name type="scientific">Garicola koreensis</name>
    <dbReference type="NCBI Taxonomy" id="1262554"/>
    <lineage>
        <taxon>Bacteria</taxon>
        <taxon>Bacillati</taxon>
        <taxon>Actinomycetota</taxon>
        <taxon>Actinomycetes</taxon>
        <taxon>Micrococcales</taxon>
        <taxon>Micrococcaceae</taxon>
        <taxon>Garicola</taxon>
    </lineage>
</organism>
<dbReference type="InterPro" id="IPR029035">
    <property type="entry name" value="DHS-like_NAD/FAD-binding_dom"/>
</dbReference>
<dbReference type="InterPro" id="IPR050134">
    <property type="entry name" value="NAD-dep_sirtuin_deacylases"/>
</dbReference>
<dbReference type="RefSeq" id="WP_183358810.1">
    <property type="nucleotide sequence ID" value="NZ_BAABKR010000001.1"/>
</dbReference>
<evidence type="ECO:0000259" key="5">
    <source>
        <dbReference type="PROSITE" id="PS50305"/>
    </source>
</evidence>
<gene>
    <name evidence="6" type="ORF">FHX47_002042</name>
</gene>
<dbReference type="InterPro" id="IPR026590">
    <property type="entry name" value="Ssirtuin_cat_dom"/>
</dbReference>
<feature type="active site" description="Proton acceptor" evidence="4">
    <location>
        <position position="151"/>
    </location>
</feature>
<dbReference type="GO" id="GO:0046872">
    <property type="term" value="F:metal ion binding"/>
    <property type="evidence" value="ECO:0007669"/>
    <property type="project" value="UniProtKB-KW"/>
</dbReference>
<sequence>MSSPHFTAQAERAHSAALRSLARTVEESAQPQPADTARAGVLSLLRAGGVLCVTGAGVSTDSGIPDYRGPQGSLKRHRPMTYQEFRYDSAARRRYWARSFLGWRRMGAAQPNRNHELLAKWQSRGVLMGLVTQNVDGLHAAAGSDPMVALHGNLATVVCLNCGNREDRQAMDVRLEEANPGYAEAAMAAVDQVNPDGDVTLDESWVRRFHMVTCLVCGADVLKPDVVYFGENVPEERKAAVAQLRESAQSLLVVGSSMAVMSGYSIALRMHRAGKPVAVINGGPSRADLKADWRWRTRIAPALDELDAAL</sequence>
<dbReference type="InterPro" id="IPR003000">
    <property type="entry name" value="Sirtuin"/>
</dbReference>
<dbReference type="SUPFAM" id="SSF52467">
    <property type="entry name" value="DHS-like NAD/FAD-binding domain"/>
    <property type="match status" value="1"/>
</dbReference>
<evidence type="ECO:0000256" key="4">
    <source>
        <dbReference type="PROSITE-ProRule" id="PRU00236"/>
    </source>
</evidence>
<dbReference type="PROSITE" id="PS50305">
    <property type="entry name" value="SIRTUIN"/>
    <property type="match status" value="1"/>
</dbReference>
<evidence type="ECO:0000313" key="6">
    <source>
        <dbReference type="EMBL" id="MBB3668407.1"/>
    </source>
</evidence>
<dbReference type="Gene3D" id="3.30.1600.10">
    <property type="entry name" value="SIR2/SIRT2 'Small Domain"/>
    <property type="match status" value="1"/>
</dbReference>
<keyword evidence="3" id="KW-0520">NAD</keyword>
<dbReference type="EMBL" id="JACIBT010000018">
    <property type="protein sequence ID" value="MBB3668407.1"/>
    <property type="molecule type" value="Genomic_DNA"/>
</dbReference>
<dbReference type="EC" id="2.3.1.286" evidence="1"/>
<evidence type="ECO:0000256" key="3">
    <source>
        <dbReference type="ARBA" id="ARBA00023027"/>
    </source>
</evidence>
<accession>A0A7W5XPU7</accession>
<dbReference type="GO" id="GO:0070403">
    <property type="term" value="F:NAD+ binding"/>
    <property type="evidence" value="ECO:0007669"/>
    <property type="project" value="InterPro"/>
</dbReference>
<feature type="binding site" evidence="4">
    <location>
        <position position="162"/>
    </location>
    <ligand>
        <name>Zn(2+)</name>
        <dbReference type="ChEBI" id="CHEBI:29105"/>
    </ligand>
</feature>
<evidence type="ECO:0000256" key="1">
    <source>
        <dbReference type="ARBA" id="ARBA00012928"/>
    </source>
</evidence>
<keyword evidence="2" id="KW-0808">Transferase</keyword>
<proteinExistence type="predicted"/>
<dbReference type="GO" id="GO:0017136">
    <property type="term" value="F:histone deacetylase activity, NAD-dependent"/>
    <property type="evidence" value="ECO:0007669"/>
    <property type="project" value="TreeGrafter"/>
</dbReference>
<feature type="binding site" evidence="4">
    <location>
        <position position="159"/>
    </location>
    <ligand>
        <name>Zn(2+)</name>
        <dbReference type="ChEBI" id="CHEBI:29105"/>
    </ligand>
</feature>
<dbReference type="PANTHER" id="PTHR11085">
    <property type="entry name" value="NAD-DEPENDENT PROTEIN DEACYLASE SIRTUIN-5, MITOCHONDRIAL-RELATED"/>
    <property type="match status" value="1"/>
</dbReference>
<protein>
    <recommendedName>
        <fullName evidence="1">protein acetyllysine N-acetyltransferase</fullName>
        <ecNumber evidence="1">2.3.1.286</ecNumber>
    </recommendedName>
</protein>
<dbReference type="Pfam" id="PF02146">
    <property type="entry name" value="SIR2"/>
    <property type="match status" value="1"/>
</dbReference>
<feature type="domain" description="Deacetylase sirtuin-type" evidence="5">
    <location>
        <begin position="26"/>
        <end position="310"/>
    </location>
</feature>
<keyword evidence="4" id="KW-0479">Metal-binding</keyword>
<name>A0A7W5XPU7_9MICC</name>
<comment type="caution">
    <text evidence="6">The sequence shown here is derived from an EMBL/GenBank/DDBJ whole genome shotgun (WGS) entry which is preliminary data.</text>
</comment>
<feature type="binding site" evidence="4">
    <location>
        <position position="214"/>
    </location>
    <ligand>
        <name>Zn(2+)</name>
        <dbReference type="ChEBI" id="CHEBI:29105"/>
    </ligand>
</feature>
<evidence type="ECO:0000313" key="7">
    <source>
        <dbReference type="Proteomes" id="UP000547528"/>
    </source>
</evidence>
<feature type="binding site" evidence="4">
    <location>
        <position position="217"/>
    </location>
    <ligand>
        <name>Zn(2+)</name>
        <dbReference type="ChEBI" id="CHEBI:29105"/>
    </ligand>
</feature>
<evidence type="ECO:0000256" key="2">
    <source>
        <dbReference type="ARBA" id="ARBA00022679"/>
    </source>
</evidence>